<sequence length="274" mass="29441">MAPLALLSLFLFAVAARSQGVQTAAEVNQILAQVESGFSIDSSNPPYYDTEWYWEGTCIQYFGQCTSTAKFDRSWIQTGNATAFYVSNTDASAINLTNDPSTMTVTNSTSTMDSTTSGWTIGAKLSGSVSGDGVTGGAEVSASYSQSSTTSTTVTTTVSYTATCPAQHQCSVETWTFHLNITGSCLSHGMINCRSLGTFDQCTNPQTACQQYQDMYTDHCNQPLKTCNVQTPVYNSDGTTPYSQIVLIATPINGTSTIERSGRDQQMVKYKVLG</sequence>
<dbReference type="Gene3D" id="2.170.15.10">
    <property type="entry name" value="Proaerolysin, chain A, domain 3"/>
    <property type="match status" value="1"/>
</dbReference>
<comment type="caution">
    <text evidence="2">The sequence shown here is derived from an EMBL/GenBank/DDBJ whole genome shotgun (WGS) entry which is preliminary data.</text>
</comment>
<evidence type="ECO:0000256" key="1">
    <source>
        <dbReference type="SAM" id="SignalP"/>
    </source>
</evidence>
<keyword evidence="1" id="KW-0732">Signal</keyword>
<dbReference type="Proteomes" id="UP000037505">
    <property type="component" value="Unassembled WGS sequence"/>
</dbReference>
<accession>A0A0L1IW01</accession>
<keyword evidence="3" id="KW-1185">Reference proteome</keyword>
<feature type="chain" id="PRO_5005553113" evidence="1">
    <location>
        <begin position="19"/>
        <end position="274"/>
    </location>
</feature>
<evidence type="ECO:0000313" key="3">
    <source>
        <dbReference type="Proteomes" id="UP000037505"/>
    </source>
</evidence>
<dbReference type="OrthoDB" id="4481939at2759"/>
<organism evidence="2 3">
    <name type="scientific">Aspergillus nomiae NRRL (strain ATCC 15546 / NRRL 13137 / CBS 260.88 / M93)</name>
    <dbReference type="NCBI Taxonomy" id="1509407"/>
    <lineage>
        <taxon>Eukaryota</taxon>
        <taxon>Fungi</taxon>
        <taxon>Dikarya</taxon>
        <taxon>Ascomycota</taxon>
        <taxon>Pezizomycotina</taxon>
        <taxon>Eurotiomycetes</taxon>
        <taxon>Eurotiomycetidae</taxon>
        <taxon>Eurotiales</taxon>
        <taxon>Aspergillaceae</taxon>
        <taxon>Aspergillus</taxon>
        <taxon>Aspergillus subgen. Circumdati</taxon>
    </lineage>
</organism>
<dbReference type="SUPFAM" id="SSF56973">
    <property type="entry name" value="Aerolisin/ETX pore-forming domain"/>
    <property type="match status" value="1"/>
</dbReference>
<reference evidence="2 3" key="1">
    <citation type="submission" date="2014-06" db="EMBL/GenBank/DDBJ databases">
        <title>The Genome of the Aflatoxigenic Filamentous Fungus Aspergillus nomius.</title>
        <authorList>
            <person name="Moore M.G."/>
            <person name="Shannon B.M."/>
            <person name="Brian M.M."/>
        </authorList>
    </citation>
    <scope>NUCLEOTIDE SEQUENCE [LARGE SCALE GENOMIC DNA]</scope>
    <source>
        <strain evidence="2 3">NRRL 13137</strain>
    </source>
</reference>
<feature type="signal peptide" evidence="1">
    <location>
        <begin position="1"/>
        <end position="18"/>
    </location>
</feature>
<protein>
    <submittedName>
        <fullName evidence="2">Uncharacterized protein</fullName>
    </submittedName>
</protein>
<evidence type="ECO:0000313" key="2">
    <source>
        <dbReference type="EMBL" id="KNG83741.1"/>
    </source>
</evidence>
<dbReference type="AlphaFoldDB" id="A0A0L1IW01"/>
<dbReference type="GeneID" id="26810305"/>
<dbReference type="RefSeq" id="XP_015404664.1">
    <property type="nucleotide sequence ID" value="XM_015553757.1"/>
</dbReference>
<proteinExistence type="predicted"/>
<dbReference type="EMBL" id="JNOM01000249">
    <property type="protein sequence ID" value="KNG83741.1"/>
    <property type="molecule type" value="Genomic_DNA"/>
</dbReference>
<gene>
    <name evidence="2" type="ORF">ANOM_008501</name>
</gene>
<name>A0A0L1IW01_ASPN3</name>